<evidence type="ECO:0000313" key="1">
    <source>
        <dbReference type="EMBL" id="QBZ91240.1"/>
    </source>
</evidence>
<proteinExistence type="predicted"/>
<dbReference type="KEGG" id="pvk:EPZ47_21895"/>
<dbReference type="EMBL" id="CP035088">
    <property type="protein sequence ID" value="QBZ91240.1"/>
    <property type="molecule type" value="Genomic_DNA"/>
</dbReference>
<dbReference type="AlphaFoldDB" id="A0A4P7PK49"/>
<sequence>MSKITFKTVAGAFGLTLKTACSTPLGWSEVAMYFWLTSAPAGFESDESIKNDQITRSFLCF</sequence>
<organism evidence="1 2">
    <name type="scientific">Pseudomonas viciae</name>
    <dbReference type="NCBI Taxonomy" id="2505979"/>
    <lineage>
        <taxon>Bacteria</taxon>
        <taxon>Pseudomonadati</taxon>
        <taxon>Pseudomonadota</taxon>
        <taxon>Gammaproteobacteria</taxon>
        <taxon>Pseudomonadales</taxon>
        <taxon>Pseudomonadaceae</taxon>
        <taxon>Pseudomonas</taxon>
    </lineage>
</organism>
<reference evidence="1 2" key="1">
    <citation type="journal article" date="2019" name="Front. Microbiol.">
        <title>In silico and Genetic Analyses of Cyclic Lipopeptide Synthetic Gene Clusters in Pseudomonas sp. 11K1.</title>
        <authorList>
            <person name="Zhao H."/>
            <person name="Liu Y.P."/>
            <person name="Zhang L.Q."/>
        </authorList>
    </citation>
    <scope>NUCLEOTIDE SEQUENCE [LARGE SCALE GENOMIC DNA]</scope>
    <source>
        <strain evidence="1 2">11K1</strain>
    </source>
</reference>
<protein>
    <submittedName>
        <fullName evidence="1">Uncharacterized protein</fullName>
    </submittedName>
</protein>
<accession>A0A4P7PK49</accession>
<dbReference type="Proteomes" id="UP000296468">
    <property type="component" value="Chromosome"/>
</dbReference>
<gene>
    <name evidence="1" type="ORF">EPZ47_21895</name>
</gene>
<name>A0A4P7PK49_9PSED</name>
<evidence type="ECO:0000313" key="2">
    <source>
        <dbReference type="Proteomes" id="UP000296468"/>
    </source>
</evidence>